<feature type="domain" description="DNA methylase N-4/N-6" evidence="7">
    <location>
        <begin position="155"/>
        <end position="335"/>
    </location>
</feature>
<evidence type="ECO:0000256" key="4">
    <source>
        <dbReference type="ARBA" id="ARBA00047942"/>
    </source>
</evidence>
<evidence type="ECO:0000256" key="2">
    <source>
        <dbReference type="ARBA" id="ARBA00022603"/>
    </source>
</evidence>
<dbReference type="PROSITE" id="PS00092">
    <property type="entry name" value="N6_MTASE"/>
    <property type="match status" value="1"/>
</dbReference>
<proteinExistence type="inferred from homology"/>
<sequence>MMPQAVENDSAAQAEALLTRAKRYLAKGDQGYRDARSAILEALKRDPSLTNRKVAKTLGRSHRWVNALVKWSGTLGSTPFEREVDMTDTSEPDDSPDEPFRLKNGDVIKMGDHVACIGDSTDDGSKLSAFSAAGLPFLKEFIDAYAIEEDRDFVVVSDPPYGVNKDGILNDHNADWQEVYRLFKPRGGFAFAAYHPPAFAAAQKGIEDAGWTVLHYLAMHNLGGQPWRQRAQNSIDTIFYFAREGEEPWPAERISPSLLRPDASKAAKAERKEIAAGHKTSKPVKVLIELIRLISEEGHSVLDPFMGTGSTLIACHRTGRKFVGIDAVPENVEKAVRTWQREARKTDPTAKAIVDRDFIGGEIPYDDLLPDHPSDIYLGEDGELHYRSEAAE</sequence>
<dbReference type="GO" id="GO:0032259">
    <property type="term" value="P:methylation"/>
    <property type="evidence" value="ECO:0007669"/>
    <property type="project" value="UniProtKB-KW"/>
</dbReference>
<name>A0A1X7NZX4_9HYPH</name>
<evidence type="ECO:0000256" key="3">
    <source>
        <dbReference type="ARBA" id="ARBA00022679"/>
    </source>
</evidence>
<comment type="catalytic activity">
    <reaction evidence="4">
        <text>a 2'-deoxyadenosine in DNA + S-adenosyl-L-methionine = an N(6)-methyl-2'-deoxyadenosine in DNA + S-adenosyl-L-homocysteine + H(+)</text>
        <dbReference type="Rhea" id="RHEA:15197"/>
        <dbReference type="Rhea" id="RHEA-COMP:12418"/>
        <dbReference type="Rhea" id="RHEA-COMP:12419"/>
        <dbReference type="ChEBI" id="CHEBI:15378"/>
        <dbReference type="ChEBI" id="CHEBI:57856"/>
        <dbReference type="ChEBI" id="CHEBI:59789"/>
        <dbReference type="ChEBI" id="CHEBI:90615"/>
        <dbReference type="ChEBI" id="CHEBI:90616"/>
        <dbReference type="EC" id="2.1.1.72"/>
    </reaction>
</comment>
<dbReference type="InterPro" id="IPR001091">
    <property type="entry name" value="RM_Methyltransferase"/>
</dbReference>
<dbReference type="GO" id="GO:0009007">
    <property type="term" value="F:site-specific DNA-methyltransferase (adenine-specific) activity"/>
    <property type="evidence" value="ECO:0007669"/>
    <property type="project" value="UniProtKB-EC"/>
</dbReference>
<dbReference type="Proteomes" id="UP000193083">
    <property type="component" value="Unassembled WGS sequence"/>
</dbReference>
<organism evidence="8 9">
    <name type="scientific">Mesorhizobium australicum</name>
    <dbReference type="NCBI Taxonomy" id="536018"/>
    <lineage>
        <taxon>Bacteria</taxon>
        <taxon>Pseudomonadati</taxon>
        <taxon>Pseudomonadota</taxon>
        <taxon>Alphaproteobacteria</taxon>
        <taxon>Hyphomicrobiales</taxon>
        <taxon>Phyllobacteriaceae</taxon>
        <taxon>Mesorhizobium</taxon>
    </lineage>
</organism>
<evidence type="ECO:0000256" key="5">
    <source>
        <dbReference type="RuleBase" id="RU362026"/>
    </source>
</evidence>
<dbReference type="OrthoDB" id="7806498at2"/>
<dbReference type="Pfam" id="PF01555">
    <property type="entry name" value="N6_N4_Mtase"/>
    <property type="match status" value="1"/>
</dbReference>
<evidence type="ECO:0000313" key="9">
    <source>
        <dbReference type="Proteomes" id="UP000193083"/>
    </source>
</evidence>
<accession>A0A1X7NZX4</accession>
<evidence type="ECO:0000256" key="1">
    <source>
        <dbReference type="ARBA" id="ARBA00006594"/>
    </source>
</evidence>
<dbReference type="InterPro" id="IPR002052">
    <property type="entry name" value="DNA_methylase_N6_adenine_CS"/>
</dbReference>
<dbReference type="GO" id="GO:0008170">
    <property type="term" value="F:N-methyltransferase activity"/>
    <property type="evidence" value="ECO:0007669"/>
    <property type="project" value="InterPro"/>
</dbReference>
<dbReference type="InterPro" id="IPR029063">
    <property type="entry name" value="SAM-dependent_MTases_sf"/>
</dbReference>
<dbReference type="EC" id="2.1.1.-" evidence="5"/>
<dbReference type="EMBL" id="FXBL01000004">
    <property type="protein sequence ID" value="SMH43422.1"/>
    <property type="molecule type" value="Genomic_DNA"/>
</dbReference>
<dbReference type="InterPro" id="IPR002941">
    <property type="entry name" value="DNA_methylase_N4/N6"/>
</dbReference>
<comment type="similarity">
    <text evidence="1 5">Belongs to the N(4)/N(6)-methyltransferase family.</text>
</comment>
<keyword evidence="9" id="KW-1185">Reference proteome</keyword>
<reference evidence="8 9" key="1">
    <citation type="submission" date="2017-04" db="EMBL/GenBank/DDBJ databases">
        <authorList>
            <person name="Afonso C.L."/>
            <person name="Miller P.J."/>
            <person name="Scott M.A."/>
            <person name="Spackman E."/>
            <person name="Goraichik I."/>
            <person name="Dimitrov K.M."/>
            <person name="Suarez D.L."/>
            <person name="Swayne D.E."/>
        </authorList>
    </citation>
    <scope>NUCLEOTIDE SEQUENCE [LARGE SCALE GENOMIC DNA]</scope>
    <source>
        <strain evidence="8 9">B5P</strain>
    </source>
</reference>
<dbReference type="PRINTS" id="PR00508">
    <property type="entry name" value="S21N4MTFRASE"/>
</dbReference>
<evidence type="ECO:0000313" key="8">
    <source>
        <dbReference type="EMBL" id="SMH43422.1"/>
    </source>
</evidence>
<protein>
    <recommendedName>
        <fullName evidence="5">Methyltransferase</fullName>
        <ecNumber evidence="5">2.1.1.-</ecNumber>
    </recommendedName>
</protein>
<gene>
    <name evidence="8" type="ORF">SAMN02982922_2907</name>
</gene>
<dbReference type="SUPFAM" id="SSF53335">
    <property type="entry name" value="S-adenosyl-L-methionine-dependent methyltransferases"/>
    <property type="match status" value="1"/>
</dbReference>
<feature type="region of interest" description="Disordered" evidence="6">
    <location>
        <begin position="80"/>
        <end position="99"/>
    </location>
</feature>
<dbReference type="GO" id="GO:0003677">
    <property type="term" value="F:DNA binding"/>
    <property type="evidence" value="ECO:0007669"/>
    <property type="project" value="InterPro"/>
</dbReference>
<keyword evidence="2 8" id="KW-0489">Methyltransferase</keyword>
<evidence type="ECO:0000259" key="7">
    <source>
        <dbReference type="Pfam" id="PF01555"/>
    </source>
</evidence>
<evidence type="ECO:0000256" key="6">
    <source>
        <dbReference type="SAM" id="MobiDB-lite"/>
    </source>
</evidence>
<keyword evidence="3" id="KW-0808">Transferase</keyword>
<feature type="compositionally biased region" description="Acidic residues" evidence="6">
    <location>
        <begin position="86"/>
        <end position="97"/>
    </location>
</feature>
<dbReference type="Gene3D" id="3.40.50.150">
    <property type="entry name" value="Vaccinia Virus protein VP39"/>
    <property type="match status" value="1"/>
</dbReference>
<dbReference type="AlphaFoldDB" id="A0A1X7NZX4"/>